<gene>
    <name evidence="15" type="primary">acnA</name>
    <name evidence="15" type="ORF">XBP1_1210025</name>
</gene>
<dbReference type="GO" id="GO:0003994">
    <property type="term" value="F:aconitate hydratase activity"/>
    <property type="evidence" value="ECO:0007669"/>
    <property type="project" value="UniProtKB-EC"/>
</dbReference>
<dbReference type="InterPro" id="IPR015928">
    <property type="entry name" value="Aconitase/3IPM_dehydase_swvl"/>
</dbReference>
<dbReference type="InterPro" id="IPR018136">
    <property type="entry name" value="Aconitase_4Fe-4S_BS"/>
</dbReference>
<dbReference type="PANTHER" id="PTHR11670">
    <property type="entry name" value="ACONITASE/IRON-RESPONSIVE ELEMENT FAMILY MEMBER"/>
    <property type="match status" value="1"/>
</dbReference>
<comment type="similarity">
    <text evidence="3 12">Belongs to the aconitase/IPM isomerase family.</text>
</comment>
<keyword evidence="5" id="KW-0816">Tricarboxylic acid cycle</keyword>
<dbReference type="EC" id="4.2.1.3" evidence="12"/>
<name>A0A077N8G2_XENBV</name>
<dbReference type="InterPro" id="IPR006249">
    <property type="entry name" value="Aconitase/IRP2"/>
</dbReference>
<evidence type="ECO:0000256" key="6">
    <source>
        <dbReference type="ARBA" id="ARBA00022723"/>
    </source>
</evidence>
<dbReference type="FunFam" id="3.20.19.10:FF:000001">
    <property type="entry name" value="Aconitate hydratase"/>
    <property type="match status" value="1"/>
</dbReference>
<dbReference type="PRINTS" id="PR00415">
    <property type="entry name" value="ACONITASE"/>
</dbReference>
<keyword evidence="10 12" id="KW-0456">Lyase</keyword>
<dbReference type="GO" id="GO:0051539">
    <property type="term" value="F:4 iron, 4 sulfur cluster binding"/>
    <property type="evidence" value="ECO:0007669"/>
    <property type="project" value="UniProtKB-KW"/>
</dbReference>
<comment type="pathway">
    <text evidence="2">Carbohydrate metabolism; tricarboxylic acid cycle; isocitrate from oxaloacetate: step 2/2.</text>
</comment>
<evidence type="ECO:0000256" key="5">
    <source>
        <dbReference type="ARBA" id="ARBA00022532"/>
    </source>
</evidence>
<keyword evidence="7" id="KW-0694">RNA-binding</keyword>
<reference evidence="15" key="1">
    <citation type="submission" date="2013-07" db="EMBL/GenBank/DDBJ databases">
        <title>Sub-species coevolution in mutualistic symbiosis.</title>
        <authorList>
            <person name="Murfin K."/>
            <person name="Klassen J."/>
            <person name="Lee M."/>
            <person name="Forst S."/>
            <person name="Stock P."/>
            <person name="Goodrich-Blair H."/>
        </authorList>
    </citation>
    <scope>NUCLEOTIDE SEQUENCE [LARGE SCALE GENOMIC DNA]</scope>
    <source>
        <strain evidence="15">Puntauvense</strain>
    </source>
</reference>
<dbReference type="SUPFAM" id="SSF52016">
    <property type="entry name" value="LeuD/IlvD-like"/>
    <property type="match status" value="1"/>
</dbReference>
<dbReference type="GO" id="GO:0003723">
    <property type="term" value="F:RNA binding"/>
    <property type="evidence" value="ECO:0007669"/>
    <property type="project" value="UniProtKB-KW"/>
</dbReference>
<dbReference type="Pfam" id="PF00330">
    <property type="entry name" value="Aconitase"/>
    <property type="match status" value="1"/>
</dbReference>
<dbReference type="GO" id="GO:0006099">
    <property type="term" value="P:tricarboxylic acid cycle"/>
    <property type="evidence" value="ECO:0007669"/>
    <property type="project" value="UniProtKB-UniPathway"/>
</dbReference>
<dbReference type="Gene3D" id="6.10.190.10">
    <property type="match status" value="1"/>
</dbReference>
<evidence type="ECO:0000256" key="7">
    <source>
        <dbReference type="ARBA" id="ARBA00022884"/>
    </source>
</evidence>
<dbReference type="PROSITE" id="PS01244">
    <property type="entry name" value="ACONITASE_2"/>
    <property type="match status" value="1"/>
</dbReference>
<protein>
    <recommendedName>
        <fullName evidence="12">Aconitate hydratase</fullName>
        <shortName evidence="12">Aconitase</shortName>
        <ecNumber evidence="12">4.2.1.3</ecNumber>
    </recommendedName>
</protein>
<evidence type="ECO:0000313" key="15">
    <source>
        <dbReference type="EMBL" id="CDG95349.1"/>
    </source>
</evidence>
<evidence type="ECO:0000256" key="10">
    <source>
        <dbReference type="ARBA" id="ARBA00023239"/>
    </source>
</evidence>
<dbReference type="InterPro" id="IPR000573">
    <property type="entry name" value="AconitaseA/IPMdHydase_ssu_swvl"/>
</dbReference>
<feature type="domain" description="Aconitase/3-isopropylmalate dehydratase large subunit alpha/beta/alpha" evidence="13">
    <location>
        <begin position="69"/>
        <end position="562"/>
    </location>
</feature>
<dbReference type="NCBIfam" id="NF009520">
    <property type="entry name" value="PRK12881.1"/>
    <property type="match status" value="1"/>
</dbReference>
<comment type="cofactor">
    <cofactor evidence="1">
        <name>[4Fe-4S] cluster</name>
        <dbReference type="ChEBI" id="CHEBI:49883"/>
    </cofactor>
</comment>
<organism evidence="15 16">
    <name type="scientific">Xenorhabdus bovienii str. puntauvense</name>
    <dbReference type="NCBI Taxonomy" id="1398201"/>
    <lineage>
        <taxon>Bacteria</taxon>
        <taxon>Pseudomonadati</taxon>
        <taxon>Pseudomonadota</taxon>
        <taxon>Gammaproteobacteria</taxon>
        <taxon>Enterobacterales</taxon>
        <taxon>Morganellaceae</taxon>
        <taxon>Xenorhabdus</taxon>
    </lineage>
</organism>
<dbReference type="UniPathway" id="UPA00223">
    <property type="reaction ID" value="UER00718"/>
</dbReference>
<comment type="function">
    <text evidence="12">Catalyzes the isomerization of citrate to isocitrate via cis-aconitate.</text>
</comment>
<comment type="caution">
    <text evidence="15">The sequence shown here is derived from an EMBL/GenBank/DDBJ whole genome shotgun (WGS) entry which is preliminary data.</text>
</comment>
<dbReference type="AlphaFoldDB" id="A0A077N8G2"/>
<evidence type="ECO:0000256" key="9">
    <source>
        <dbReference type="ARBA" id="ARBA00023014"/>
    </source>
</evidence>
<dbReference type="EMBL" id="CBSW010000026">
    <property type="protein sequence ID" value="CDG95349.1"/>
    <property type="molecule type" value="Genomic_DNA"/>
</dbReference>
<dbReference type="Gene3D" id="3.30.499.10">
    <property type="entry name" value="Aconitase, domain 3"/>
    <property type="match status" value="2"/>
</dbReference>
<keyword evidence="4 12" id="KW-0004">4Fe-4S</keyword>
<evidence type="ECO:0000313" key="16">
    <source>
        <dbReference type="Proteomes" id="UP000028511"/>
    </source>
</evidence>
<dbReference type="CDD" id="cd01580">
    <property type="entry name" value="AcnA_IRP_Swivel"/>
    <property type="match status" value="1"/>
</dbReference>
<dbReference type="NCBIfam" id="TIGR01341">
    <property type="entry name" value="aconitase_1"/>
    <property type="match status" value="1"/>
</dbReference>
<keyword evidence="6" id="KW-0479">Metal-binding</keyword>
<evidence type="ECO:0000256" key="1">
    <source>
        <dbReference type="ARBA" id="ARBA00001966"/>
    </source>
</evidence>
<dbReference type="Proteomes" id="UP000028511">
    <property type="component" value="Unassembled WGS sequence"/>
</dbReference>
<proteinExistence type="inferred from homology"/>
<dbReference type="FunFam" id="3.30.499.10:FF:000002">
    <property type="entry name" value="Aconitate hydratase"/>
    <property type="match status" value="1"/>
</dbReference>
<evidence type="ECO:0000256" key="3">
    <source>
        <dbReference type="ARBA" id="ARBA00007185"/>
    </source>
</evidence>
<dbReference type="NCBIfam" id="NF006757">
    <property type="entry name" value="PRK09277.1"/>
    <property type="match status" value="1"/>
</dbReference>
<dbReference type="FunFam" id="3.30.499.10:FF:000009">
    <property type="entry name" value="Aconitate hydratase"/>
    <property type="match status" value="1"/>
</dbReference>
<dbReference type="CDD" id="cd01586">
    <property type="entry name" value="AcnA_IRP"/>
    <property type="match status" value="1"/>
</dbReference>
<dbReference type="InterPro" id="IPR036008">
    <property type="entry name" value="Aconitase_4Fe-4S_dom"/>
</dbReference>
<dbReference type="InterPro" id="IPR001030">
    <property type="entry name" value="Acoase/IPM_deHydtase_lsu_aba"/>
</dbReference>
<evidence type="ECO:0000256" key="8">
    <source>
        <dbReference type="ARBA" id="ARBA00023004"/>
    </source>
</evidence>
<accession>A0A077N8G2</accession>
<dbReference type="InterPro" id="IPR044137">
    <property type="entry name" value="AcnA_IRP_Swivel"/>
</dbReference>
<dbReference type="Pfam" id="PF00694">
    <property type="entry name" value="Aconitase_C"/>
    <property type="match status" value="1"/>
</dbReference>
<dbReference type="PROSITE" id="PS00450">
    <property type="entry name" value="ACONITASE_1"/>
    <property type="match status" value="1"/>
</dbReference>
<evidence type="ECO:0000259" key="14">
    <source>
        <dbReference type="Pfam" id="PF00694"/>
    </source>
</evidence>
<dbReference type="Gene3D" id="3.20.19.10">
    <property type="entry name" value="Aconitase, domain 4"/>
    <property type="match status" value="1"/>
</dbReference>
<dbReference type="HOGENOM" id="CLU_013476_2_1_6"/>
<keyword evidence="9 12" id="KW-0411">Iron-sulfur</keyword>
<keyword evidence="8 12" id="KW-0408">Iron</keyword>
<dbReference type="InterPro" id="IPR015931">
    <property type="entry name" value="Acnase/IPM_dHydase_lsu_aba_1/3"/>
</dbReference>
<evidence type="ECO:0000259" key="13">
    <source>
        <dbReference type="Pfam" id="PF00330"/>
    </source>
</evidence>
<dbReference type="SUPFAM" id="SSF53732">
    <property type="entry name" value="Aconitase iron-sulfur domain"/>
    <property type="match status" value="1"/>
</dbReference>
<sequence length="891" mass="98432">MSFKLKTDCASTLSIGSKTYHYYSLSLLSEQLGEIAGLPKSMKVLLENLLRNIDGDSVVEKDLKALVEWQKNGHADREIAYRPARVLMQDFTGVPAVVDLAAMREAVLRLGGNVEQVNPLSPVDLVIDHSVMVDKFGTEQAFEENVQIEMERNYERYLFLRWGQKAFNRFRVVPPGTGICHQVNLEYLGKSVWYENQNGKDFAYPDTLVGTDSHTTMINGLGVLGWGVGGIEAEAAMLGQPVSMLIPDVVGFKLAGKLREGITATDLVLTVTQMLRKHGVVGKFVEFYGDGLSDLPLADRATIANMSPEYGATCGFFPVDDITLGYLRLTGRNEDEIALVEAYCKKQGLWRNAGDEPIFTNNLELDMSTVEVSLAGPKRPQDRVALGDVPHAFQVAMELDIHKIQEHRADTIVTLDNQTFALQDGAVVIAAITSCTNTSNPSVLMTAGLLAKKAIEKGLQRQPWVKTSLAPGSKVVTDYLELAGLMPYLEKLGFNLVGYGCTTCIGNSGPLPEPIEVAIKQSDLMVGAVLSGNRNFEGRIHPLVKTNWLASPPLVVAYALSGNMKKDLTREPLGQDQQGHDIYLQDIWPDSQEVAEAVGKVRTEMFHKEYNAVFDGDENWQSLEVERSETYSWQQDSTYIRLPPFFSDMTIEPKPITDIHQANILAILGDSVTTDHISPAGNIKADSPAGRYLQEHGVSPKDFNSYGSRRGNHEVMMRGTFANIRIRNEMMPGVEGGYTRHIPSQAQLAIYDAAMLYQEDKTPLAIIAGKEYGSGSSRDWAAKGTRLLGARVVIAESFERIHRSNLIGMGVLPLEFPQGVSRKTLNLTGDERIDIVGLGHIEPGQTIAVKINYVNGKETVIDVRCRIDTNTELAYFYNDGILHYVIRNMLK</sequence>
<evidence type="ECO:0000256" key="12">
    <source>
        <dbReference type="RuleBase" id="RU361275"/>
    </source>
</evidence>
<feature type="domain" description="Aconitase A/isopropylmalate dehydratase small subunit swivel" evidence="14">
    <location>
        <begin position="691"/>
        <end position="818"/>
    </location>
</feature>
<dbReference type="RefSeq" id="WP_038214904.1">
    <property type="nucleotide sequence ID" value="NZ_CAWLWN010000111.1"/>
</dbReference>
<evidence type="ECO:0000256" key="11">
    <source>
        <dbReference type="ARBA" id="ARBA00023501"/>
    </source>
</evidence>
<comment type="catalytic activity">
    <reaction evidence="11 12">
        <text>citrate = D-threo-isocitrate</text>
        <dbReference type="Rhea" id="RHEA:10336"/>
        <dbReference type="ChEBI" id="CHEBI:15562"/>
        <dbReference type="ChEBI" id="CHEBI:16947"/>
        <dbReference type="EC" id="4.2.1.3"/>
    </reaction>
</comment>
<evidence type="ECO:0000256" key="2">
    <source>
        <dbReference type="ARBA" id="ARBA00004717"/>
    </source>
</evidence>
<dbReference type="GO" id="GO:0046872">
    <property type="term" value="F:metal ion binding"/>
    <property type="evidence" value="ECO:0007669"/>
    <property type="project" value="UniProtKB-KW"/>
</dbReference>
<evidence type="ECO:0000256" key="4">
    <source>
        <dbReference type="ARBA" id="ARBA00022485"/>
    </source>
</evidence>